<evidence type="ECO:0000313" key="2">
    <source>
        <dbReference type="Proteomes" id="UP001279734"/>
    </source>
</evidence>
<accession>A0AAD3SXW0</accession>
<dbReference type="EMBL" id="BSYO01000019">
    <property type="protein sequence ID" value="GMH18739.1"/>
    <property type="molecule type" value="Genomic_DNA"/>
</dbReference>
<protein>
    <submittedName>
        <fullName evidence="1">Uncharacterized protein</fullName>
    </submittedName>
</protein>
<dbReference type="AlphaFoldDB" id="A0AAD3SXW0"/>
<reference evidence="1" key="1">
    <citation type="submission" date="2023-05" db="EMBL/GenBank/DDBJ databases">
        <title>Nepenthes gracilis genome sequencing.</title>
        <authorList>
            <person name="Fukushima K."/>
        </authorList>
    </citation>
    <scope>NUCLEOTIDE SEQUENCE</scope>
    <source>
        <strain evidence="1">SING2019-196</strain>
    </source>
</reference>
<name>A0AAD3SXW0_NEPGR</name>
<comment type="caution">
    <text evidence="1">The sequence shown here is derived from an EMBL/GenBank/DDBJ whole genome shotgun (WGS) entry which is preliminary data.</text>
</comment>
<gene>
    <name evidence="1" type="ORF">Nepgr_020580</name>
</gene>
<evidence type="ECO:0000313" key="1">
    <source>
        <dbReference type="EMBL" id="GMH18739.1"/>
    </source>
</evidence>
<keyword evidence="2" id="KW-1185">Reference proteome</keyword>
<dbReference type="Proteomes" id="UP001279734">
    <property type="component" value="Unassembled WGS sequence"/>
</dbReference>
<sequence>MLGSQGFENPTMFDQLAWLSSVGMSSMIGLPSNRVLGEDNDIHLISGIAMSSLTICLSPSPQARISLLSFVVKSELGLRRISLLKILELEVLHFLLLKGFTHARRSSGRKTYDGCMFLDELLLSMGLGSLTVVASAAWNKGEWDQMAEYVSCLDNGDETKLCVMENISTSADESSNYALSIDNPPPEMELPPQAATRTSQHIYLLTAEFCSLCSHPVILVH</sequence>
<organism evidence="1 2">
    <name type="scientific">Nepenthes gracilis</name>
    <name type="common">Slender pitcher plant</name>
    <dbReference type="NCBI Taxonomy" id="150966"/>
    <lineage>
        <taxon>Eukaryota</taxon>
        <taxon>Viridiplantae</taxon>
        <taxon>Streptophyta</taxon>
        <taxon>Embryophyta</taxon>
        <taxon>Tracheophyta</taxon>
        <taxon>Spermatophyta</taxon>
        <taxon>Magnoliopsida</taxon>
        <taxon>eudicotyledons</taxon>
        <taxon>Gunneridae</taxon>
        <taxon>Pentapetalae</taxon>
        <taxon>Caryophyllales</taxon>
        <taxon>Nepenthaceae</taxon>
        <taxon>Nepenthes</taxon>
    </lineage>
</organism>
<proteinExistence type="predicted"/>